<dbReference type="GO" id="GO:0032259">
    <property type="term" value="P:methylation"/>
    <property type="evidence" value="ECO:0007669"/>
    <property type="project" value="UniProtKB-KW"/>
</dbReference>
<organism evidence="5">
    <name type="scientific">marine metagenome</name>
    <dbReference type="NCBI Taxonomy" id="408172"/>
    <lineage>
        <taxon>unclassified sequences</taxon>
        <taxon>metagenomes</taxon>
        <taxon>ecological metagenomes</taxon>
    </lineage>
</organism>
<proteinExistence type="inferred from homology"/>
<gene>
    <name evidence="5" type="ORF">METZ01_LOCUS33726</name>
</gene>
<dbReference type="PANTHER" id="PTHR11548">
    <property type="entry name" value="THYMIDYLATE SYNTHASE 1"/>
    <property type="match status" value="1"/>
</dbReference>
<evidence type="ECO:0000256" key="1">
    <source>
        <dbReference type="ARBA" id="ARBA00011947"/>
    </source>
</evidence>
<evidence type="ECO:0000313" key="5">
    <source>
        <dbReference type="EMBL" id="SUZ80872.1"/>
    </source>
</evidence>
<protein>
    <recommendedName>
        <fullName evidence="1">thymidylate synthase</fullName>
        <ecNumber evidence="1">2.1.1.45</ecNumber>
    </recommendedName>
</protein>
<dbReference type="HAMAP" id="MF_00008">
    <property type="entry name" value="Thymidy_synth_bact"/>
    <property type="match status" value="1"/>
</dbReference>
<dbReference type="Pfam" id="PF00303">
    <property type="entry name" value="Thymidylat_synt"/>
    <property type="match status" value="1"/>
</dbReference>
<feature type="domain" description="Thymidylate synthase/dCMP hydroxymethylase" evidence="4">
    <location>
        <begin position="2"/>
        <end position="292"/>
    </location>
</feature>
<dbReference type="Gene3D" id="3.30.572.10">
    <property type="entry name" value="Thymidylate synthase/dCMP hydroxymethylase domain"/>
    <property type="match status" value="1"/>
</dbReference>
<dbReference type="InterPro" id="IPR045097">
    <property type="entry name" value="Thymidate_synth/dCMP_Mease"/>
</dbReference>
<dbReference type="InterPro" id="IPR000398">
    <property type="entry name" value="Thymidylate_synthase"/>
</dbReference>
<dbReference type="EMBL" id="UINC01001445">
    <property type="protein sequence ID" value="SUZ80872.1"/>
    <property type="molecule type" value="Genomic_DNA"/>
</dbReference>
<dbReference type="InterPro" id="IPR023451">
    <property type="entry name" value="Thymidate_synth/dCMP_Mease_dom"/>
</dbReference>
<reference evidence="5" key="1">
    <citation type="submission" date="2018-05" db="EMBL/GenBank/DDBJ databases">
        <authorList>
            <person name="Lanie J.A."/>
            <person name="Ng W.-L."/>
            <person name="Kazmierczak K.M."/>
            <person name="Andrzejewski T.M."/>
            <person name="Davidsen T.M."/>
            <person name="Wayne K.J."/>
            <person name="Tettelin H."/>
            <person name="Glass J.I."/>
            <person name="Rusch D."/>
            <person name="Podicherti R."/>
            <person name="Tsui H.-C.T."/>
            <person name="Winkler M.E."/>
        </authorList>
    </citation>
    <scope>NUCLEOTIDE SEQUENCE</scope>
</reference>
<dbReference type="InterPro" id="IPR036926">
    <property type="entry name" value="Thymidate_synth/dCMP_Mease_sf"/>
</dbReference>
<name>A0A381QNE9_9ZZZZ</name>
<evidence type="ECO:0000256" key="3">
    <source>
        <dbReference type="ARBA" id="ARBA00022679"/>
    </source>
</evidence>
<dbReference type="GO" id="GO:0004799">
    <property type="term" value="F:thymidylate synthase activity"/>
    <property type="evidence" value="ECO:0007669"/>
    <property type="project" value="UniProtKB-EC"/>
</dbReference>
<dbReference type="GO" id="GO:0005829">
    <property type="term" value="C:cytosol"/>
    <property type="evidence" value="ECO:0007669"/>
    <property type="project" value="TreeGrafter"/>
</dbReference>
<accession>A0A381QNE9</accession>
<feature type="non-terminal residue" evidence="5">
    <location>
        <position position="1"/>
    </location>
</feature>
<dbReference type="PRINTS" id="PR00108">
    <property type="entry name" value="THYMDSNTHASE"/>
</dbReference>
<evidence type="ECO:0000256" key="2">
    <source>
        <dbReference type="ARBA" id="ARBA00022603"/>
    </source>
</evidence>
<evidence type="ECO:0000259" key="4">
    <source>
        <dbReference type="Pfam" id="PF00303"/>
    </source>
</evidence>
<keyword evidence="2" id="KW-0489">Methyltransferase</keyword>
<dbReference type="NCBIfam" id="TIGR03284">
    <property type="entry name" value="thym_sym"/>
    <property type="match status" value="1"/>
</dbReference>
<dbReference type="AlphaFoldDB" id="A0A381QNE9"/>
<dbReference type="PANTHER" id="PTHR11548:SF1">
    <property type="entry name" value="THYMIDYLATE SYNTHASE 1"/>
    <property type="match status" value="1"/>
</dbReference>
<keyword evidence="3" id="KW-0808">Transferase</keyword>
<sequence>VRQYLELVKEVLDRGTRKANRTGVDTVSAFNINYSVDMESGFPLLTTKKISWKNIVVENLWFLSGDLHIGLMQKHGCKFWDPWADNAGYVPSAYGNFWRNFPVHDDDRISFNDQVRYVLRTLRESPDSRRMVISAWAPGNAQESALPPCHLMFIFNVQYTETGEPRLCLHLTQRSCDVALGVPYNIAGYAFLLHLFAHLVGIRPGIFGHSLVDAHIYTAKPDGSMAEYDHVPGLREQLLREPRPRPQLTINPALTTLDDVLALCNADLESILAAFRIDGYDPHPAIAFKVAV</sequence>
<dbReference type="SUPFAM" id="SSF55831">
    <property type="entry name" value="Thymidylate synthase/dCMP hydroxymethylase"/>
    <property type="match status" value="1"/>
</dbReference>
<dbReference type="GO" id="GO:0006231">
    <property type="term" value="P:dTMP biosynthetic process"/>
    <property type="evidence" value="ECO:0007669"/>
    <property type="project" value="InterPro"/>
</dbReference>
<dbReference type="EC" id="2.1.1.45" evidence="1"/>
<dbReference type="CDD" id="cd00351">
    <property type="entry name" value="TS_Pyrimidine_HMase"/>
    <property type="match status" value="1"/>
</dbReference>